<dbReference type="Proteomes" id="UP001139887">
    <property type="component" value="Unassembled WGS sequence"/>
</dbReference>
<dbReference type="InterPro" id="IPR056521">
    <property type="entry name" value="MARCHF6-like_C"/>
</dbReference>
<evidence type="ECO:0000256" key="5">
    <source>
        <dbReference type="ARBA" id="ARBA00022679"/>
    </source>
</evidence>
<feature type="transmembrane region" description="Helical" evidence="10">
    <location>
        <begin position="147"/>
        <end position="175"/>
    </location>
</feature>
<comment type="catalytic activity">
    <reaction evidence="1">
        <text>S-ubiquitinyl-[E2 ubiquitin-conjugating enzyme]-L-cysteine + [acceptor protein]-L-lysine = [E2 ubiquitin-conjugating enzyme]-L-cysteine + N(6)-ubiquitinyl-[acceptor protein]-L-lysine.</text>
        <dbReference type="EC" id="2.3.2.27"/>
    </reaction>
</comment>
<protein>
    <recommendedName>
        <fullName evidence="4">RING-type E3 ubiquitin transferase</fullName>
        <ecNumber evidence="4">2.3.2.27</ecNumber>
    </recommendedName>
</protein>
<evidence type="ECO:0000256" key="1">
    <source>
        <dbReference type="ARBA" id="ARBA00000900"/>
    </source>
</evidence>
<keyword evidence="13" id="KW-1185">Reference proteome</keyword>
<evidence type="ECO:0000256" key="7">
    <source>
        <dbReference type="ARBA" id="ARBA00022786"/>
    </source>
</evidence>
<evidence type="ECO:0000256" key="9">
    <source>
        <dbReference type="ARBA" id="ARBA00023136"/>
    </source>
</evidence>
<comment type="pathway">
    <text evidence="3">Protein modification; protein ubiquitination.</text>
</comment>
<dbReference type="GO" id="GO:0061630">
    <property type="term" value="F:ubiquitin protein ligase activity"/>
    <property type="evidence" value="ECO:0007669"/>
    <property type="project" value="UniProtKB-EC"/>
</dbReference>
<keyword evidence="5" id="KW-0808">Transferase</keyword>
<evidence type="ECO:0000256" key="3">
    <source>
        <dbReference type="ARBA" id="ARBA00004906"/>
    </source>
</evidence>
<keyword evidence="9 10" id="KW-0472">Membrane</keyword>
<dbReference type="GO" id="GO:0005789">
    <property type="term" value="C:endoplasmic reticulum membrane"/>
    <property type="evidence" value="ECO:0007669"/>
    <property type="project" value="TreeGrafter"/>
</dbReference>
<comment type="caution">
    <text evidence="12">The sequence shown here is derived from an EMBL/GenBank/DDBJ whole genome shotgun (WGS) entry which is preliminary data.</text>
</comment>
<reference evidence="12" key="1">
    <citation type="submission" date="2022-07" db="EMBL/GenBank/DDBJ databases">
        <title>Phylogenomic reconstructions and comparative analyses of Kickxellomycotina fungi.</title>
        <authorList>
            <person name="Reynolds N.K."/>
            <person name="Stajich J.E."/>
            <person name="Barry K."/>
            <person name="Grigoriev I.V."/>
            <person name="Crous P."/>
            <person name="Smith M.E."/>
        </authorList>
    </citation>
    <scope>NUCLEOTIDE SEQUENCE</scope>
    <source>
        <strain evidence="12">NRRL 1566</strain>
    </source>
</reference>
<evidence type="ECO:0000256" key="6">
    <source>
        <dbReference type="ARBA" id="ARBA00022692"/>
    </source>
</evidence>
<evidence type="ECO:0000256" key="4">
    <source>
        <dbReference type="ARBA" id="ARBA00012483"/>
    </source>
</evidence>
<feature type="transmembrane region" description="Helical" evidence="10">
    <location>
        <begin position="230"/>
        <end position="251"/>
    </location>
</feature>
<evidence type="ECO:0000256" key="2">
    <source>
        <dbReference type="ARBA" id="ARBA00004141"/>
    </source>
</evidence>
<keyword evidence="6 10" id="KW-0812">Transmembrane</keyword>
<comment type="subcellular location">
    <subcellularLocation>
        <location evidence="2">Membrane</location>
        <topology evidence="2">Multi-pass membrane protein</topology>
    </subcellularLocation>
</comment>
<dbReference type="PANTHER" id="PTHR13145">
    <property type="entry name" value="SSM4 PROTEIN"/>
    <property type="match status" value="1"/>
</dbReference>
<dbReference type="EMBL" id="JANBUW010000023">
    <property type="protein sequence ID" value="KAJ2850788.1"/>
    <property type="molecule type" value="Genomic_DNA"/>
</dbReference>
<dbReference type="AlphaFoldDB" id="A0A9W8LYW7"/>
<dbReference type="EC" id="2.3.2.27" evidence="4"/>
<dbReference type="OrthoDB" id="5599858at2759"/>
<feature type="transmembrane region" description="Helical" evidence="10">
    <location>
        <begin position="338"/>
        <end position="359"/>
    </location>
</feature>
<keyword evidence="7" id="KW-0833">Ubl conjugation pathway</keyword>
<dbReference type="Pfam" id="PF23113">
    <property type="entry name" value="MARCHF6_C"/>
    <property type="match status" value="1"/>
</dbReference>
<gene>
    <name evidence="12" type="ORF">IWW36_001603</name>
</gene>
<evidence type="ECO:0000313" key="12">
    <source>
        <dbReference type="EMBL" id="KAJ2850788.1"/>
    </source>
</evidence>
<feature type="domain" description="E3 ubiquitin-protein ligase MARCHF6-like C-terminal" evidence="11">
    <location>
        <begin position="226"/>
        <end position="378"/>
    </location>
</feature>
<feature type="transmembrane region" description="Helical" evidence="10">
    <location>
        <begin position="187"/>
        <end position="210"/>
    </location>
</feature>
<dbReference type="GO" id="GO:0036503">
    <property type="term" value="P:ERAD pathway"/>
    <property type="evidence" value="ECO:0007669"/>
    <property type="project" value="TreeGrafter"/>
</dbReference>
<sequence>MPNHIVENAFKHVSERFSDRARVGKKSKSLSTKKYYARIQQAIDNSLAETCLAFTLKPNNVRVPGVSSVNILKNRKYMVPLNDDGLPVDSMDDYEAADHPERRKWAESRGMAIPPSAVDEDDGKYIFKKSDYSTVYLPPMIELRETLYFSILIGVFSTMAFVALLCIWNIGYFILKWLHINNISVVVLLFTGYLTTLLGALFAVSVVKLWHGSSPMANVTVGGQVIKSTFNAVCKAASIAIVFGVFLPTLLGMVKEMYISVPYYHYYSSGYPQYSTETSLLQFAFRIWKCNVILAIAGSFSLFLATDNEWLDDVYEGIYRRDSLRQVWRLIKRRAIPAAVRLAVIYLLPIVLATVNMKLDNSLTSDAFRRLLLLKDVHVLAPLVRISMLSCTAVLFVTKVAMTYRNCVHMIRDKLYAVGQVLENVDGSSTPHFRPSEPTTPTTI</sequence>
<keyword evidence="8 10" id="KW-1133">Transmembrane helix</keyword>
<evidence type="ECO:0000259" key="11">
    <source>
        <dbReference type="Pfam" id="PF23113"/>
    </source>
</evidence>
<evidence type="ECO:0000256" key="10">
    <source>
        <dbReference type="SAM" id="Phobius"/>
    </source>
</evidence>
<evidence type="ECO:0000313" key="13">
    <source>
        <dbReference type="Proteomes" id="UP001139887"/>
    </source>
</evidence>
<accession>A0A9W8LYW7</accession>
<name>A0A9W8LYW7_9FUNG</name>
<evidence type="ECO:0000256" key="8">
    <source>
        <dbReference type="ARBA" id="ARBA00022989"/>
    </source>
</evidence>
<dbReference type="PANTHER" id="PTHR13145:SF0">
    <property type="entry name" value="E3 UBIQUITIN-PROTEIN LIGASE MARCHF6"/>
    <property type="match status" value="1"/>
</dbReference>
<feature type="transmembrane region" description="Helical" evidence="10">
    <location>
        <begin position="379"/>
        <end position="402"/>
    </location>
</feature>
<organism evidence="12 13">
    <name type="scientific">Coemansia brasiliensis</name>
    <dbReference type="NCBI Taxonomy" id="2650707"/>
    <lineage>
        <taxon>Eukaryota</taxon>
        <taxon>Fungi</taxon>
        <taxon>Fungi incertae sedis</taxon>
        <taxon>Zoopagomycota</taxon>
        <taxon>Kickxellomycotina</taxon>
        <taxon>Kickxellomycetes</taxon>
        <taxon>Kickxellales</taxon>
        <taxon>Kickxellaceae</taxon>
        <taxon>Coemansia</taxon>
    </lineage>
</organism>
<proteinExistence type="predicted"/>